<dbReference type="Gene3D" id="3.30.420.10">
    <property type="entry name" value="Ribonuclease H-like superfamily/Ribonuclease H"/>
    <property type="match status" value="1"/>
</dbReference>
<evidence type="ECO:0000259" key="10">
    <source>
        <dbReference type="PROSITE" id="PS50879"/>
    </source>
</evidence>
<dbReference type="Gene3D" id="3.10.10.10">
    <property type="entry name" value="HIV Type 1 Reverse Transcriptase, subunit A, domain 1"/>
    <property type="match status" value="1"/>
</dbReference>
<dbReference type="PROSITE" id="PS50878">
    <property type="entry name" value="RT_POL"/>
    <property type="match status" value="1"/>
</dbReference>
<dbReference type="CDD" id="cd09274">
    <property type="entry name" value="RNase_HI_RT_Ty3"/>
    <property type="match status" value="1"/>
</dbReference>
<protein>
    <submittedName>
        <fullName evidence="11">Retrovirus-related Pol polyprotein from transposon gypsy</fullName>
    </submittedName>
</protein>
<evidence type="ECO:0000256" key="8">
    <source>
        <dbReference type="ARBA" id="ARBA00022918"/>
    </source>
</evidence>
<dbReference type="InterPro" id="IPR000477">
    <property type="entry name" value="RT_dom"/>
</dbReference>
<dbReference type="GO" id="GO:0004190">
    <property type="term" value="F:aspartic-type endopeptidase activity"/>
    <property type="evidence" value="ECO:0007669"/>
    <property type="project" value="UniProtKB-KW"/>
</dbReference>
<dbReference type="InterPro" id="IPR041373">
    <property type="entry name" value="RT_RNaseH"/>
</dbReference>
<dbReference type="PANTHER" id="PTHR33064">
    <property type="entry name" value="POL PROTEIN"/>
    <property type="match status" value="1"/>
</dbReference>
<reference evidence="11 12" key="1">
    <citation type="journal article" date="2019" name="Commun. Biol.">
        <title>The bagworm genome reveals a unique fibroin gene that provides high tensile strength.</title>
        <authorList>
            <person name="Kono N."/>
            <person name="Nakamura H."/>
            <person name="Ohtoshi R."/>
            <person name="Tomita M."/>
            <person name="Numata K."/>
            <person name="Arakawa K."/>
        </authorList>
    </citation>
    <scope>NUCLEOTIDE SEQUENCE [LARGE SCALE GENOMIC DNA]</scope>
</reference>
<evidence type="ECO:0000256" key="2">
    <source>
        <dbReference type="ARBA" id="ARBA00022679"/>
    </source>
</evidence>
<accession>A0A4C1TFE3</accession>
<dbReference type="GO" id="GO:0006508">
    <property type="term" value="P:proteolysis"/>
    <property type="evidence" value="ECO:0007669"/>
    <property type="project" value="UniProtKB-KW"/>
</dbReference>
<dbReference type="GO" id="GO:0003964">
    <property type="term" value="F:RNA-directed DNA polymerase activity"/>
    <property type="evidence" value="ECO:0007669"/>
    <property type="project" value="UniProtKB-KW"/>
</dbReference>
<keyword evidence="4" id="KW-0540">Nuclease</keyword>
<organism evidence="11 12">
    <name type="scientific">Eumeta variegata</name>
    <name type="common">Bagworm moth</name>
    <name type="synonym">Eumeta japonica</name>
    <dbReference type="NCBI Taxonomy" id="151549"/>
    <lineage>
        <taxon>Eukaryota</taxon>
        <taxon>Metazoa</taxon>
        <taxon>Ecdysozoa</taxon>
        <taxon>Arthropoda</taxon>
        <taxon>Hexapoda</taxon>
        <taxon>Insecta</taxon>
        <taxon>Pterygota</taxon>
        <taxon>Neoptera</taxon>
        <taxon>Endopterygota</taxon>
        <taxon>Lepidoptera</taxon>
        <taxon>Glossata</taxon>
        <taxon>Ditrysia</taxon>
        <taxon>Tineoidea</taxon>
        <taxon>Psychidae</taxon>
        <taxon>Oiketicinae</taxon>
        <taxon>Eumeta</taxon>
    </lineage>
</organism>
<dbReference type="PROSITE" id="PS50879">
    <property type="entry name" value="RNASE_H_1"/>
    <property type="match status" value="1"/>
</dbReference>
<evidence type="ECO:0000256" key="3">
    <source>
        <dbReference type="ARBA" id="ARBA00022695"/>
    </source>
</evidence>
<dbReference type="Pfam" id="PF17917">
    <property type="entry name" value="RT_RNaseH"/>
    <property type="match status" value="1"/>
</dbReference>
<dbReference type="GO" id="GO:0004523">
    <property type="term" value="F:RNA-DNA hybrid ribonuclease activity"/>
    <property type="evidence" value="ECO:0007669"/>
    <property type="project" value="InterPro"/>
</dbReference>
<keyword evidence="12" id="KW-1185">Reference proteome</keyword>
<evidence type="ECO:0000256" key="6">
    <source>
        <dbReference type="ARBA" id="ARBA00022759"/>
    </source>
</evidence>
<feature type="domain" description="Reverse transcriptase" evidence="9">
    <location>
        <begin position="130"/>
        <end position="314"/>
    </location>
</feature>
<evidence type="ECO:0000256" key="7">
    <source>
        <dbReference type="ARBA" id="ARBA00022801"/>
    </source>
</evidence>
<dbReference type="PANTHER" id="PTHR33064:SF37">
    <property type="entry name" value="RIBONUCLEASE H"/>
    <property type="match status" value="1"/>
</dbReference>
<dbReference type="InterPro" id="IPR051320">
    <property type="entry name" value="Viral_Replic_Matur_Polypro"/>
</dbReference>
<keyword evidence="8" id="KW-0695">RNA-directed DNA polymerase</keyword>
<comment type="caution">
    <text evidence="11">The sequence shown here is derived from an EMBL/GenBank/DDBJ whole genome shotgun (WGS) entry which is preliminary data.</text>
</comment>
<dbReference type="Proteomes" id="UP000299102">
    <property type="component" value="Unassembled WGS sequence"/>
</dbReference>
<keyword evidence="1" id="KW-0645">Protease</keyword>
<dbReference type="STRING" id="151549.A0A4C1TFE3"/>
<dbReference type="Pfam" id="PF00078">
    <property type="entry name" value="RVT_1"/>
    <property type="match status" value="1"/>
</dbReference>
<dbReference type="SUPFAM" id="SSF56672">
    <property type="entry name" value="DNA/RNA polymerases"/>
    <property type="match status" value="1"/>
</dbReference>
<dbReference type="CDD" id="cd01647">
    <property type="entry name" value="RT_LTR"/>
    <property type="match status" value="1"/>
</dbReference>
<dbReference type="AlphaFoldDB" id="A0A4C1TFE3"/>
<dbReference type="InterPro" id="IPR043128">
    <property type="entry name" value="Rev_trsase/Diguanyl_cyclase"/>
</dbReference>
<keyword evidence="2" id="KW-0808">Transferase</keyword>
<dbReference type="Gene3D" id="3.30.70.270">
    <property type="match status" value="2"/>
</dbReference>
<evidence type="ECO:0000259" key="9">
    <source>
        <dbReference type="PROSITE" id="PS50878"/>
    </source>
</evidence>
<keyword evidence="7" id="KW-0378">Hydrolase</keyword>
<evidence type="ECO:0000256" key="5">
    <source>
        <dbReference type="ARBA" id="ARBA00022750"/>
    </source>
</evidence>
<name>A0A4C1TFE3_EUMVA</name>
<dbReference type="OrthoDB" id="425619at2759"/>
<keyword evidence="3" id="KW-0548">Nucleotidyltransferase</keyword>
<keyword evidence="6" id="KW-0255">Endonuclease</keyword>
<proteinExistence type="predicted"/>
<gene>
    <name evidence="11" type="primary">pol</name>
    <name evidence="11" type="ORF">EVAR_100857_1</name>
</gene>
<keyword evidence="5" id="KW-0064">Aspartyl protease</keyword>
<sequence>MRTEHQKQVQNLEDQIRQVQQVQIIPENQRVAIEPKIVNESQVKLDVFKSLPVFDGNINMDRRKETSNINYTIGNDMYRERIDKLMKENNGTTTVEATIRTKTDEPIWTQQYPYPIAGNDFVNRKIDRLIKDGIIQRSNSPYNSPIWTVPKKGLDEDGRPKKRMVIDYQKLNFHTITDRYIIPNVNMTIQNLGKAKYFTLDLESGFHQVKIRKEDREKSAFCVNGEKYEFIRMPFALKNAPSIFQRFVDDILREYIGKFAYVYIDDVLIYSSSPEEHMEHIEIIFDALNKATLKVSDEKSKFFQTEVEYLGHIITHNKIATNPEKVEAIEKYPLPQTLKDLRGFLGMTGYYRKFVQGYAGIAKPLTIHLRGDIEAFNKLKNCLKEQVELFQPNFDKPFELTTDASNIAIGAVLSQTKKPIFFLSRTLSKTEENYSTNEKELLAIIWALQKLRNYIYGTTDLTIYTDHQSLTHAISEKNPNPKLKRWKAIIEDFGAKLAYKPGHQNVVADALSRQCINTSSIDTAHSAESSYTEIIKQVSRPMNAYAIKLSLYPTKN</sequence>
<evidence type="ECO:0000313" key="12">
    <source>
        <dbReference type="Proteomes" id="UP000299102"/>
    </source>
</evidence>
<evidence type="ECO:0000256" key="1">
    <source>
        <dbReference type="ARBA" id="ARBA00022670"/>
    </source>
</evidence>
<evidence type="ECO:0000256" key="4">
    <source>
        <dbReference type="ARBA" id="ARBA00022722"/>
    </source>
</evidence>
<dbReference type="InterPro" id="IPR002156">
    <property type="entry name" value="RNaseH_domain"/>
</dbReference>
<evidence type="ECO:0000313" key="11">
    <source>
        <dbReference type="EMBL" id="GBP12168.1"/>
    </source>
</evidence>
<dbReference type="InterPro" id="IPR036397">
    <property type="entry name" value="RNaseH_sf"/>
</dbReference>
<dbReference type="InterPro" id="IPR043502">
    <property type="entry name" value="DNA/RNA_pol_sf"/>
</dbReference>
<dbReference type="GO" id="GO:0003676">
    <property type="term" value="F:nucleic acid binding"/>
    <property type="evidence" value="ECO:0007669"/>
    <property type="project" value="InterPro"/>
</dbReference>
<dbReference type="EMBL" id="BGZK01005029">
    <property type="protein sequence ID" value="GBP12168.1"/>
    <property type="molecule type" value="Genomic_DNA"/>
</dbReference>
<feature type="domain" description="RNase H type-1" evidence="10">
    <location>
        <begin position="394"/>
        <end position="521"/>
    </location>
</feature>